<name>T1F4Y9_HELRO</name>
<dbReference type="EnsemblMetazoa" id="HelroT172033">
    <property type="protein sequence ID" value="HelroP172033"/>
    <property type="gene ID" value="HelroG172033"/>
</dbReference>
<feature type="compositionally biased region" description="Basic and acidic residues" evidence="1">
    <location>
        <begin position="23"/>
        <end position="34"/>
    </location>
</feature>
<evidence type="ECO:0000256" key="1">
    <source>
        <dbReference type="SAM" id="MobiDB-lite"/>
    </source>
</evidence>
<dbReference type="EMBL" id="AMQM01004021">
    <property type="status" value="NOT_ANNOTATED_CDS"/>
    <property type="molecule type" value="Genomic_DNA"/>
</dbReference>
<feature type="compositionally biased region" description="Basic and acidic residues" evidence="1">
    <location>
        <begin position="317"/>
        <end position="326"/>
    </location>
</feature>
<dbReference type="InParanoid" id="T1F4Y9"/>
<proteinExistence type="predicted"/>
<keyword evidence="4" id="KW-1185">Reference proteome</keyword>
<feature type="compositionally biased region" description="Acidic residues" evidence="1">
    <location>
        <begin position="162"/>
        <end position="174"/>
    </location>
</feature>
<reference evidence="2 4" key="2">
    <citation type="journal article" date="2013" name="Nature">
        <title>Insights into bilaterian evolution from three spiralian genomes.</title>
        <authorList>
            <person name="Simakov O."/>
            <person name="Marletaz F."/>
            <person name="Cho S.J."/>
            <person name="Edsinger-Gonzales E."/>
            <person name="Havlak P."/>
            <person name="Hellsten U."/>
            <person name="Kuo D.H."/>
            <person name="Larsson T."/>
            <person name="Lv J."/>
            <person name="Arendt D."/>
            <person name="Savage R."/>
            <person name="Osoegawa K."/>
            <person name="de Jong P."/>
            <person name="Grimwood J."/>
            <person name="Chapman J.A."/>
            <person name="Shapiro H."/>
            <person name="Aerts A."/>
            <person name="Otillar R.P."/>
            <person name="Terry A.Y."/>
            <person name="Boore J.L."/>
            <person name="Grigoriev I.V."/>
            <person name="Lindberg D.R."/>
            <person name="Seaver E.C."/>
            <person name="Weisblat D.A."/>
            <person name="Putnam N.H."/>
            <person name="Rokhsar D.S."/>
        </authorList>
    </citation>
    <scope>NUCLEOTIDE SEQUENCE</scope>
</reference>
<feature type="region of interest" description="Disordered" evidence="1">
    <location>
        <begin position="317"/>
        <end position="340"/>
    </location>
</feature>
<dbReference type="RefSeq" id="XP_009016953.1">
    <property type="nucleotide sequence ID" value="XM_009018705.1"/>
</dbReference>
<dbReference type="CTD" id="20203888"/>
<sequence length="525" mass="59413">MENEVTETRKKMLQFMENMDSIMKNDSDNGKKSDDDEGANPATAAASTTNADAAATNATNEVDIEKFPKAETKIFFESEFDKSMYQTEAREDDRMPGSLETNWMLDNNGTYSEYDVRSSATKTVRSLNSKWFDTVSQGTPSLEARSIDNKSADPSPLKITGDDIDYDEDEENDGEGNSSRNDIISSESSQLAKIADEIIEDVLVRALYNCYQNTPVEVRFVFESCRTVNRPGQFLFSQKLLDSGSRVKIKVVKDFLQGTVESVQEWVRDQFKNLEGTRNSDPMNGIDAQSNQHKFIKEDDVATTATSVANTAADTEIDKKVKHKDELEEEEDDGVSQSYGSLNRPLLKPFDLESVWSEGNDDAVPVSAENILDELAGSEKAGFQKWLDSYAIELAERGTNDALHFIQNNIYTLDPRVVHQKSLCDLDHDIDLPCQTVPKTTKPLSKDSDYEPIQGFQWPGNRIFNMSIGVQSGRLFKFEVVWYEATRRQPIPARTVSVFFEIFRKEIEKHEMLGWQRMYHRPGNT</sequence>
<evidence type="ECO:0000313" key="2">
    <source>
        <dbReference type="EMBL" id="ESO05020.1"/>
    </source>
</evidence>
<reference evidence="4" key="1">
    <citation type="submission" date="2012-12" db="EMBL/GenBank/DDBJ databases">
        <authorList>
            <person name="Hellsten U."/>
            <person name="Grimwood J."/>
            <person name="Chapman J.A."/>
            <person name="Shapiro H."/>
            <person name="Aerts A."/>
            <person name="Otillar R.P."/>
            <person name="Terry A.Y."/>
            <person name="Boore J.L."/>
            <person name="Simakov O."/>
            <person name="Marletaz F."/>
            <person name="Cho S.-J."/>
            <person name="Edsinger-Gonzales E."/>
            <person name="Havlak P."/>
            <person name="Kuo D.-H."/>
            <person name="Larsson T."/>
            <person name="Lv J."/>
            <person name="Arendt D."/>
            <person name="Savage R."/>
            <person name="Osoegawa K."/>
            <person name="de Jong P."/>
            <person name="Lindberg D.R."/>
            <person name="Seaver E.C."/>
            <person name="Weisblat D.A."/>
            <person name="Putnam N.H."/>
            <person name="Grigoriev I.V."/>
            <person name="Rokhsar D.S."/>
        </authorList>
    </citation>
    <scope>NUCLEOTIDE SEQUENCE</scope>
</reference>
<organism evidence="3 4">
    <name type="scientific">Helobdella robusta</name>
    <name type="common">Californian leech</name>
    <dbReference type="NCBI Taxonomy" id="6412"/>
    <lineage>
        <taxon>Eukaryota</taxon>
        <taxon>Metazoa</taxon>
        <taxon>Spiralia</taxon>
        <taxon>Lophotrochozoa</taxon>
        <taxon>Annelida</taxon>
        <taxon>Clitellata</taxon>
        <taxon>Hirudinea</taxon>
        <taxon>Rhynchobdellida</taxon>
        <taxon>Glossiphoniidae</taxon>
        <taxon>Helobdella</taxon>
    </lineage>
</organism>
<evidence type="ECO:0000313" key="4">
    <source>
        <dbReference type="Proteomes" id="UP000015101"/>
    </source>
</evidence>
<protein>
    <submittedName>
        <fullName evidence="2 3">Uncharacterized protein</fullName>
    </submittedName>
</protein>
<accession>T1F4Y9</accession>
<feature type="compositionally biased region" description="Basic and acidic residues" evidence="1">
    <location>
        <begin position="1"/>
        <end position="10"/>
    </location>
</feature>
<feature type="region of interest" description="Disordered" evidence="1">
    <location>
        <begin position="143"/>
        <end position="184"/>
    </location>
</feature>
<feature type="compositionally biased region" description="Low complexity" evidence="1">
    <location>
        <begin position="39"/>
        <end position="60"/>
    </location>
</feature>
<dbReference type="Proteomes" id="UP000015101">
    <property type="component" value="Unassembled WGS sequence"/>
</dbReference>
<feature type="compositionally biased region" description="Low complexity" evidence="1">
    <location>
        <begin position="175"/>
        <end position="184"/>
    </location>
</feature>
<dbReference type="AlphaFoldDB" id="T1F4Y9"/>
<reference evidence="3" key="3">
    <citation type="submission" date="2015-06" db="UniProtKB">
        <authorList>
            <consortium name="EnsemblMetazoa"/>
        </authorList>
    </citation>
    <scope>IDENTIFICATION</scope>
</reference>
<dbReference type="GeneID" id="20203888"/>
<feature type="region of interest" description="Disordered" evidence="1">
    <location>
        <begin position="1"/>
        <end position="68"/>
    </location>
</feature>
<dbReference type="KEGG" id="hro:HELRODRAFT_172033"/>
<dbReference type="EMBL" id="KB096411">
    <property type="protein sequence ID" value="ESO05020.1"/>
    <property type="molecule type" value="Genomic_DNA"/>
</dbReference>
<dbReference type="HOGENOM" id="CLU_519031_0_0_1"/>
<gene>
    <name evidence="3" type="primary">20203888</name>
    <name evidence="2" type="ORF">HELRODRAFT_172033</name>
</gene>
<evidence type="ECO:0000313" key="3">
    <source>
        <dbReference type="EnsemblMetazoa" id="HelroP172033"/>
    </source>
</evidence>